<accession>A0A1I7WVF7</accession>
<dbReference type="Proteomes" id="UP000095283">
    <property type="component" value="Unplaced"/>
</dbReference>
<name>A0A1I7WVF7_HETBA</name>
<organism evidence="1 2">
    <name type="scientific">Heterorhabditis bacteriophora</name>
    <name type="common">Entomopathogenic nematode worm</name>
    <dbReference type="NCBI Taxonomy" id="37862"/>
    <lineage>
        <taxon>Eukaryota</taxon>
        <taxon>Metazoa</taxon>
        <taxon>Ecdysozoa</taxon>
        <taxon>Nematoda</taxon>
        <taxon>Chromadorea</taxon>
        <taxon>Rhabditida</taxon>
        <taxon>Rhabditina</taxon>
        <taxon>Rhabditomorpha</taxon>
        <taxon>Strongyloidea</taxon>
        <taxon>Heterorhabditidae</taxon>
        <taxon>Heterorhabditis</taxon>
    </lineage>
</organism>
<sequence length="219" mass="25080">MRLAYSFMNELTTMDVNSIFSKLFPHNERNHAPQSYEHLSLPLQYSQYIRRRADLFNNLSTMFHDNHLTQKHGSGDMFDLRMLQNEVSRFQLSNGEDCKNDIENSTKCGSKRKKKNSWKSLNARSYEEHHSTQKMVVSATQAPGGGTIVSLRDEKGQIHVRVEYDRLQILRSAQSPYSLLPPASLKNIVLYTPDILARFPRRHGIKPNTTGGGDPIAFN</sequence>
<protein>
    <submittedName>
        <fullName evidence="2">Rho-GAP domain-containing protein</fullName>
    </submittedName>
</protein>
<proteinExistence type="predicted"/>
<dbReference type="AlphaFoldDB" id="A0A1I7WVF7"/>
<keyword evidence="1" id="KW-1185">Reference proteome</keyword>
<reference evidence="2" key="1">
    <citation type="submission" date="2016-11" db="UniProtKB">
        <authorList>
            <consortium name="WormBaseParasite"/>
        </authorList>
    </citation>
    <scope>IDENTIFICATION</scope>
</reference>
<evidence type="ECO:0000313" key="1">
    <source>
        <dbReference type="Proteomes" id="UP000095283"/>
    </source>
</evidence>
<evidence type="ECO:0000313" key="2">
    <source>
        <dbReference type="WBParaSite" id="Hba_09147"/>
    </source>
</evidence>
<dbReference type="WBParaSite" id="Hba_09147">
    <property type="protein sequence ID" value="Hba_09147"/>
    <property type="gene ID" value="Hba_09147"/>
</dbReference>